<gene>
    <name evidence="5" type="ORF">TWF718_006883</name>
</gene>
<dbReference type="Pfam" id="PF13600">
    <property type="entry name" value="DUF4140"/>
    <property type="match status" value="1"/>
</dbReference>
<keyword evidence="1" id="KW-0175">Coiled coil</keyword>
<evidence type="ECO:0000259" key="3">
    <source>
        <dbReference type="Pfam" id="PF13598"/>
    </source>
</evidence>
<dbReference type="InterPro" id="IPR011935">
    <property type="entry name" value="CHP02231"/>
</dbReference>
<feature type="compositionally biased region" description="Basic and acidic residues" evidence="2">
    <location>
        <begin position="251"/>
        <end position="269"/>
    </location>
</feature>
<dbReference type="InterPro" id="IPR037291">
    <property type="entry name" value="DUF4139"/>
</dbReference>
<evidence type="ECO:0000256" key="2">
    <source>
        <dbReference type="SAM" id="MobiDB-lite"/>
    </source>
</evidence>
<name>A0AAN8MXI1_9PEZI</name>
<dbReference type="PANTHER" id="PTHR31005">
    <property type="entry name" value="DUF4139 DOMAIN-CONTAINING PROTEIN"/>
    <property type="match status" value="1"/>
</dbReference>
<feature type="region of interest" description="Disordered" evidence="2">
    <location>
        <begin position="534"/>
        <end position="574"/>
    </location>
</feature>
<evidence type="ECO:0008006" key="7">
    <source>
        <dbReference type="Google" id="ProtNLM"/>
    </source>
</evidence>
<feature type="coiled-coil region" evidence="1">
    <location>
        <begin position="140"/>
        <end position="174"/>
    </location>
</feature>
<feature type="region of interest" description="Disordered" evidence="2">
    <location>
        <begin position="101"/>
        <end position="136"/>
    </location>
</feature>
<dbReference type="PANTHER" id="PTHR31005:SF8">
    <property type="entry name" value="DUF4139 DOMAIN-CONTAINING PROTEIN"/>
    <property type="match status" value="1"/>
</dbReference>
<dbReference type="AlphaFoldDB" id="A0AAN8MXI1"/>
<feature type="region of interest" description="Disordered" evidence="2">
    <location>
        <begin position="460"/>
        <end position="491"/>
    </location>
</feature>
<dbReference type="InterPro" id="IPR025554">
    <property type="entry name" value="DUF4140"/>
</dbReference>
<comment type="caution">
    <text evidence="5">The sequence shown here is derived from an EMBL/GenBank/DDBJ whole genome shotgun (WGS) entry which is preliminary data.</text>
</comment>
<protein>
    <recommendedName>
        <fullName evidence="7">DUF4139 domain-containing protein</fullName>
    </recommendedName>
</protein>
<evidence type="ECO:0000313" key="6">
    <source>
        <dbReference type="Proteomes" id="UP001313282"/>
    </source>
</evidence>
<evidence type="ECO:0000313" key="5">
    <source>
        <dbReference type="EMBL" id="KAK6344933.1"/>
    </source>
</evidence>
<proteinExistence type="predicted"/>
<evidence type="ECO:0000259" key="4">
    <source>
        <dbReference type="Pfam" id="PF13600"/>
    </source>
</evidence>
<keyword evidence="6" id="KW-1185">Reference proteome</keyword>
<feature type="compositionally biased region" description="Acidic residues" evidence="2">
    <location>
        <begin position="114"/>
        <end position="136"/>
    </location>
</feature>
<accession>A0AAN8MXI1</accession>
<dbReference type="Pfam" id="PF13598">
    <property type="entry name" value="DUF4139"/>
    <property type="match status" value="1"/>
</dbReference>
<feature type="domain" description="DUF4140" evidence="4">
    <location>
        <begin position="36"/>
        <end position="167"/>
    </location>
</feature>
<dbReference type="Proteomes" id="UP001313282">
    <property type="component" value="Unassembled WGS sequence"/>
</dbReference>
<reference evidence="5 6" key="1">
    <citation type="submission" date="2019-10" db="EMBL/GenBank/DDBJ databases">
        <authorList>
            <person name="Palmer J.M."/>
        </authorList>
    </citation>
    <scope>NUCLEOTIDE SEQUENCE [LARGE SCALE GENOMIC DNA]</scope>
    <source>
        <strain evidence="5 6">TWF718</strain>
    </source>
</reference>
<organism evidence="5 6">
    <name type="scientific">Orbilia javanica</name>
    <dbReference type="NCBI Taxonomy" id="47235"/>
    <lineage>
        <taxon>Eukaryota</taxon>
        <taxon>Fungi</taxon>
        <taxon>Dikarya</taxon>
        <taxon>Ascomycota</taxon>
        <taxon>Pezizomycotina</taxon>
        <taxon>Orbiliomycetes</taxon>
        <taxon>Orbiliales</taxon>
        <taxon>Orbiliaceae</taxon>
        <taxon>Orbilia</taxon>
    </lineage>
</organism>
<dbReference type="EMBL" id="JAVHNR010000004">
    <property type="protein sequence ID" value="KAK6344933.1"/>
    <property type="molecule type" value="Genomic_DNA"/>
</dbReference>
<evidence type="ECO:0000256" key="1">
    <source>
        <dbReference type="SAM" id="Coils"/>
    </source>
</evidence>
<feature type="domain" description="DUF4139" evidence="3">
    <location>
        <begin position="291"/>
        <end position="812"/>
    </location>
</feature>
<feature type="compositionally biased region" description="Basic residues" evidence="2">
    <location>
        <begin position="240"/>
        <end position="250"/>
    </location>
</feature>
<feature type="region of interest" description="Disordered" evidence="2">
    <location>
        <begin position="224"/>
        <end position="269"/>
    </location>
</feature>
<sequence>MVKGKEVDAASGGATGTFEDPHKLIFSIKDLPANSVVLYPDQAQITRDIEGVQLKPGVNEVTIKDLTGYCQEHSIKVEGKGDAIITDMVVETAWFNTPHRQGLFGGPRNHLSDDSSESEDSESESDSELDPEEDPAFAEIRQIDKDIKEIRAAALDASEELKNAEVQLVALEKYGSTITAEVAAPETMTQFLDAYQQSRKILYGQHKAAKTTLEKLDKDLTAKQKERAKKLKGPTAAKLKAARSKAKAKAKKTEEKREKRQRKEAEKLLRPGNSYRVKVMVETNSETEASLTLKYLVYNAKWYPRYDLRLDSTSNNGQIVYRAHFENKTYETWRDAKITFSSSAQTFGGLREVVPVMTPWTLSLQKGFSRFSSDSDNTAGLYSIKEQQALSKKGVLFGNNKQQQQQQQQQANIVQAQQAQGFGNQWNQSSGGLFGQLPASNNQAFGGGFGANQATTGGGGGLFGASNNNNVPGASTLGDLPTQGTTNPFGAQQQAATGFGQTTSLFGQARGAFAQPAQSGFGAAVAAGTGLFGGGTADAPPLPPRDTATGGPSNEKPEDNLGAGDDATSTLAPSRASMIIAESSSSESYGMTTTYEISGLKTIKSSPLVRRQVISTIDLPTVTFTSIAVAKLRSAAFLKARFKNISKHTFLRGVAGLTVDGSFLGQTNIPHCPPDDTISLSLGVDTGVHVSYAKPTLVSSSQGFISKENVTLYKRSIFIHNAKSQQLTLTALDQIPISEDERLKVNVVNPKGLRDGGDPVKAGAPGSTNLDSKWGTASAVMKTAGSGEITYTVKLEKGRSCKLLLEYEVKLPAGEKIVGLT</sequence>